<dbReference type="AlphaFoldDB" id="A0A413V593"/>
<organism evidence="1 2">
    <name type="scientific">Bacteroides stercoris</name>
    <dbReference type="NCBI Taxonomy" id="46506"/>
    <lineage>
        <taxon>Bacteria</taxon>
        <taxon>Pseudomonadati</taxon>
        <taxon>Bacteroidota</taxon>
        <taxon>Bacteroidia</taxon>
        <taxon>Bacteroidales</taxon>
        <taxon>Bacteroidaceae</taxon>
        <taxon>Bacteroides</taxon>
    </lineage>
</organism>
<dbReference type="EMBL" id="QSGN01000019">
    <property type="protein sequence ID" value="RHB28734.1"/>
    <property type="molecule type" value="Genomic_DNA"/>
</dbReference>
<dbReference type="Proteomes" id="UP000283482">
    <property type="component" value="Unassembled WGS sequence"/>
</dbReference>
<reference evidence="1 2" key="1">
    <citation type="submission" date="2018-08" db="EMBL/GenBank/DDBJ databases">
        <title>A genome reference for cultivated species of the human gut microbiota.</title>
        <authorList>
            <person name="Zou Y."/>
            <person name="Xue W."/>
            <person name="Luo G."/>
        </authorList>
    </citation>
    <scope>NUCLEOTIDE SEQUENCE [LARGE SCALE GENOMIC DNA]</scope>
    <source>
        <strain evidence="1 2">AM40-34</strain>
    </source>
</reference>
<evidence type="ECO:0000313" key="1">
    <source>
        <dbReference type="EMBL" id="RHB28734.1"/>
    </source>
</evidence>
<evidence type="ECO:0000313" key="2">
    <source>
        <dbReference type="Proteomes" id="UP000283482"/>
    </source>
</evidence>
<proteinExistence type="predicted"/>
<protein>
    <submittedName>
        <fullName evidence="1">Uncharacterized protein</fullName>
    </submittedName>
</protein>
<accession>A0A413V593</accession>
<name>A0A413V593_BACSE</name>
<gene>
    <name evidence="1" type="ORF">DW889_09105</name>
</gene>
<comment type="caution">
    <text evidence="1">The sequence shown here is derived from an EMBL/GenBank/DDBJ whole genome shotgun (WGS) entry which is preliminary data.</text>
</comment>
<sequence length="68" mass="7903">MALHTISPLINIRFPHYKYTNPSRITCFYLYLFFVFQLRAVRLPIAGSSSRICKPDSPQLENEVFPIA</sequence>